<dbReference type="InterPro" id="IPR024344">
    <property type="entry name" value="MDMPI_metal-binding"/>
</dbReference>
<evidence type="ECO:0000313" key="2">
    <source>
        <dbReference type="EMBL" id="GHG06299.1"/>
    </source>
</evidence>
<organism evidence="2 3">
    <name type="scientific">Streptomyces filamentosus</name>
    <name type="common">Streptomyces roseosporus</name>
    <dbReference type="NCBI Taxonomy" id="67294"/>
    <lineage>
        <taxon>Bacteria</taxon>
        <taxon>Bacillati</taxon>
        <taxon>Actinomycetota</taxon>
        <taxon>Actinomycetes</taxon>
        <taxon>Kitasatosporales</taxon>
        <taxon>Streptomycetaceae</taxon>
        <taxon>Streptomyces</taxon>
    </lineage>
</organism>
<feature type="domain" description="Mycothiol-dependent maleylpyruvate isomerase metal-binding" evidence="1">
    <location>
        <begin position="14"/>
        <end position="134"/>
    </location>
</feature>
<dbReference type="NCBIfam" id="TIGR03086">
    <property type="entry name" value="TIGR03086 family metal-binding protein"/>
    <property type="match status" value="1"/>
</dbReference>
<dbReference type="InterPro" id="IPR034660">
    <property type="entry name" value="DinB/YfiT-like"/>
</dbReference>
<gene>
    <name evidence="2" type="ORF">GCM10017667_41820</name>
</gene>
<name>A0A919BS63_STRFL</name>
<accession>A0A919BS63</accession>
<dbReference type="InterPro" id="IPR017520">
    <property type="entry name" value="CHP03086"/>
</dbReference>
<dbReference type="NCBIfam" id="TIGR03083">
    <property type="entry name" value="maleylpyruvate isomerase family mycothiol-dependent enzyme"/>
    <property type="match status" value="1"/>
</dbReference>
<dbReference type="AlphaFoldDB" id="A0A919BS63"/>
<protein>
    <submittedName>
        <fullName evidence="2">TIGR03086 family protein</fullName>
    </submittedName>
</protein>
<comment type="caution">
    <text evidence="2">The sequence shown here is derived from an EMBL/GenBank/DDBJ whole genome shotgun (WGS) entry which is preliminary data.</text>
</comment>
<sequence>MGVMNETHHHLSVCTAEAARVTRGVTPEQLAEPSGCTGWTVRELADHLVLYTAHGLEHRALRTPLPDELVARAFTAETDWSERYAAQLDRALAAWAKPEAWEGDIDFGGGSAMPAREVVDMLVAEAALHGWDLARATDQDFTLPEDTAAYLLGVVERYAEMYREYEGFAAPIPAEDGATTLDRALAASGRKP</sequence>
<dbReference type="SUPFAM" id="SSF109854">
    <property type="entry name" value="DinB/YfiT-like putative metalloenzymes"/>
    <property type="match status" value="1"/>
</dbReference>
<dbReference type="InterPro" id="IPR017517">
    <property type="entry name" value="Maleyloyr_isom"/>
</dbReference>
<dbReference type="EMBL" id="BNBE01000002">
    <property type="protein sequence ID" value="GHG06299.1"/>
    <property type="molecule type" value="Genomic_DNA"/>
</dbReference>
<reference evidence="2" key="2">
    <citation type="submission" date="2020-09" db="EMBL/GenBank/DDBJ databases">
        <authorList>
            <person name="Sun Q."/>
            <person name="Ohkuma M."/>
        </authorList>
    </citation>
    <scope>NUCLEOTIDE SEQUENCE</scope>
    <source>
        <strain evidence="2">JCM 4122</strain>
    </source>
</reference>
<dbReference type="Pfam" id="PF11716">
    <property type="entry name" value="MDMPI_N"/>
    <property type="match status" value="1"/>
</dbReference>
<dbReference type="Gene3D" id="1.20.120.450">
    <property type="entry name" value="dinb family like domain"/>
    <property type="match status" value="1"/>
</dbReference>
<reference evidence="2" key="1">
    <citation type="journal article" date="2014" name="Int. J. Syst. Evol. Microbiol.">
        <title>Complete genome sequence of Corynebacterium casei LMG S-19264T (=DSM 44701T), isolated from a smear-ripened cheese.</title>
        <authorList>
            <consortium name="US DOE Joint Genome Institute (JGI-PGF)"/>
            <person name="Walter F."/>
            <person name="Albersmeier A."/>
            <person name="Kalinowski J."/>
            <person name="Ruckert C."/>
        </authorList>
    </citation>
    <scope>NUCLEOTIDE SEQUENCE</scope>
    <source>
        <strain evidence="2">JCM 4122</strain>
    </source>
</reference>
<evidence type="ECO:0000313" key="3">
    <source>
        <dbReference type="Proteomes" id="UP000632849"/>
    </source>
</evidence>
<proteinExistence type="predicted"/>
<dbReference type="Proteomes" id="UP000632849">
    <property type="component" value="Unassembled WGS sequence"/>
</dbReference>
<dbReference type="GO" id="GO:0046872">
    <property type="term" value="F:metal ion binding"/>
    <property type="evidence" value="ECO:0007669"/>
    <property type="project" value="InterPro"/>
</dbReference>
<keyword evidence="3" id="KW-1185">Reference proteome</keyword>
<evidence type="ECO:0000259" key="1">
    <source>
        <dbReference type="Pfam" id="PF11716"/>
    </source>
</evidence>